<reference evidence="2" key="1">
    <citation type="journal article" date="2019" name="Int. J. Syst. Evol. Microbiol.">
        <title>The Global Catalogue of Microorganisms (GCM) 10K type strain sequencing project: providing services to taxonomists for standard genome sequencing and annotation.</title>
        <authorList>
            <consortium name="The Broad Institute Genomics Platform"/>
            <consortium name="The Broad Institute Genome Sequencing Center for Infectious Disease"/>
            <person name="Wu L."/>
            <person name="Ma J."/>
        </authorList>
    </citation>
    <scope>NUCLEOTIDE SEQUENCE [LARGE SCALE GENOMIC DNA]</scope>
    <source>
        <strain evidence="2">CCM 8391</strain>
    </source>
</reference>
<sequence>MTPAKTCWRAVELLDRHDQQRPHSVAGPLRGLLTTVARMCDTRPGEPPAGLAAYVLDLAEVIVRLADHPTLDREETPECLT</sequence>
<organism evidence="1 2">
    <name type="scientific">Pseudonocardia hispaniensis</name>
    <dbReference type="NCBI Taxonomy" id="904933"/>
    <lineage>
        <taxon>Bacteria</taxon>
        <taxon>Bacillati</taxon>
        <taxon>Actinomycetota</taxon>
        <taxon>Actinomycetes</taxon>
        <taxon>Pseudonocardiales</taxon>
        <taxon>Pseudonocardiaceae</taxon>
        <taxon>Pseudonocardia</taxon>
    </lineage>
</organism>
<comment type="caution">
    <text evidence="1">The sequence shown here is derived from an EMBL/GenBank/DDBJ whole genome shotgun (WGS) entry which is preliminary data.</text>
</comment>
<name>A0ABW1J7P9_9PSEU</name>
<dbReference type="EMBL" id="JBHSQW010000044">
    <property type="protein sequence ID" value="MFC5996908.1"/>
    <property type="molecule type" value="Genomic_DNA"/>
</dbReference>
<accession>A0ABW1J7P9</accession>
<dbReference type="RefSeq" id="WP_379587775.1">
    <property type="nucleotide sequence ID" value="NZ_JBHSQW010000044.1"/>
</dbReference>
<proteinExistence type="predicted"/>
<evidence type="ECO:0000313" key="2">
    <source>
        <dbReference type="Proteomes" id="UP001596302"/>
    </source>
</evidence>
<gene>
    <name evidence="1" type="ORF">ACFQE5_22110</name>
</gene>
<evidence type="ECO:0000313" key="1">
    <source>
        <dbReference type="EMBL" id="MFC5996908.1"/>
    </source>
</evidence>
<dbReference type="Proteomes" id="UP001596302">
    <property type="component" value="Unassembled WGS sequence"/>
</dbReference>
<keyword evidence="2" id="KW-1185">Reference proteome</keyword>
<protein>
    <submittedName>
        <fullName evidence="1">Uncharacterized protein</fullName>
    </submittedName>
</protein>